<dbReference type="InterPro" id="IPR021136">
    <property type="entry name" value="Flagellar_hook_control-like_C"/>
</dbReference>
<evidence type="ECO:0000313" key="7">
    <source>
        <dbReference type="Proteomes" id="UP000045824"/>
    </source>
</evidence>
<keyword evidence="6" id="KW-0969">Cilium</keyword>
<dbReference type="CDD" id="cd17470">
    <property type="entry name" value="T3SS_Flik_C"/>
    <property type="match status" value="1"/>
</dbReference>
<proteinExistence type="inferred from homology"/>
<organism evidence="6 7">
    <name type="scientific">Yersinia kristensenii</name>
    <dbReference type="NCBI Taxonomy" id="28152"/>
    <lineage>
        <taxon>Bacteria</taxon>
        <taxon>Pseudomonadati</taxon>
        <taxon>Pseudomonadota</taxon>
        <taxon>Gammaproteobacteria</taxon>
        <taxon>Enterobacterales</taxon>
        <taxon>Yersiniaceae</taxon>
        <taxon>Yersinia</taxon>
    </lineage>
</organism>
<gene>
    <name evidence="6" type="primary">fliK</name>
    <name evidence="6" type="ORF">ERS008491_00328</name>
</gene>
<dbReference type="AlphaFoldDB" id="A0A0T9KJP9"/>
<keyword evidence="3" id="KW-1005">Bacterial flagellum biogenesis</keyword>
<dbReference type="GO" id="GO:0009424">
    <property type="term" value="C:bacterial-type flagellum hook"/>
    <property type="evidence" value="ECO:0007669"/>
    <property type="project" value="InterPro"/>
</dbReference>
<accession>A0A0T9KJP9</accession>
<name>A0A0T9KJP9_YERKR</name>
<comment type="similarity">
    <text evidence="2">Belongs to the FliK family.</text>
</comment>
<dbReference type="PANTHER" id="PTHR37533">
    <property type="entry name" value="FLAGELLAR HOOK-LENGTH CONTROL PROTEIN"/>
    <property type="match status" value="1"/>
</dbReference>
<dbReference type="GO" id="GO:0044780">
    <property type="term" value="P:bacterial-type flagellum assembly"/>
    <property type="evidence" value="ECO:0007669"/>
    <property type="project" value="InterPro"/>
</dbReference>
<dbReference type="InterPro" id="IPR038610">
    <property type="entry name" value="FliK-like_C_sf"/>
</dbReference>
<feature type="domain" description="Flagellar hook-length control protein-like C-terminal" evidence="5">
    <location>
        <begin position="329"/>
        <end position="411"/>
    </location>
</feature>
<dbReference type="RefSeq" id="WP_050118184.1">
    <property type="nucleotide sequence ID" value="NZ_CAWMAB010000001.1"/>
</dbReference>
<feature type="region of interest" description="Disordered" evidence="4">
    <location>
        <begin position="402"/>
        <end position="440"/>
    </location>
</feature>
<evidence type="ECO:0000256" key="1">
    <source>
        <dbReference type="ARBA" id="ARBA00003944"/>
    </source>
</evidence>
<dbReference type="EMBL" id="CPYI01000001">
    <property type="protein sequence ID" value="CNE06669.1"/>
    <property type="molecule type" value="Genomic_DNA"/>
</dbReference>
<dbReference type="Gene3D" id="3.30.750.140">
    <property type="match status" value="1"/>
</dbReference>
<dbReference type="Proteomes" id="UP000045824">
    <property type="component" value="Unassembled WGS sequence"/>
</dbReference>
<dbReference type="Pfam" id="PF02120">
    <property type="entry name" value="Flg_hook"/>
    <property type="match status" value="1"/>
</dbReference>
<feature type="compositionally biased region" description="Low complexity" evidence="4">
    <location>
        <begin position="408"/>
        <end position="421"/>
    </location>
</feature>
<evidence type="ECO:0000256" key="3">
    <source>
        <dbReference type="ARBA" id="ARBA00022795"/>
    </source>
</evidence>
<evidence type="ECO:0000256" key="4">
    <source>
        <dbReference type="SAM" id="MobiDB-lite"/>
    </source>
</evidence>
<dbReference type="InterPro" id="IPR001635">
    <property type="entry name" value="Flag_hook_Flik"/>
</dbReference>
<dbReference type="PANTHER" id="PTHR37533:SF2">
    <property type="entry name" value="FLAGELLAR HOOK-LENGTH CONTROL PROTEIN"/>
    <property type="match status" value="1"/>
</dbReference>
<evidence type="ECO:0000256" key="2">
    <source>
        <dbReference type="ARBA" id="ARBA00009149"/>
    </source>
</evidence>
<keyword evidence="6" id="KW-0966">Cell projection</keyword>
<evidence type="ECO:0000313" key="6">
    <source>
        <dbReference type="EMBL" id="CNE06669.1"/>
    </source>
</evidence>
<sequence length="465" mass="47466">MNLSLLPTAITASEAEGATSSSSIATLFTDAGLPADFAKLLGDQLGKELTEVDASTLKSSLAAATDLTPDVDGSKSTSGNSKLNQLLAALGDISATLPAGLTHAGQTGDAAGIKKTTVNEGGKLSSASEKTHDKVDPAALQTLLAMLPHQVANTLGGQKATQTDNNGLTDNKTTAARQDIATLTSLTSQDKGLAALIGGTMVSMKSDKAMDSVKNNKAVSSDDELAGVTPKTKITAAPDKLAPLSAKDADDSTLSAKTIPLAVQAGTITSAAAVDKTLVTSATVPPSLPPVSSPILPTTATASAHISAPASGYLSAQLGSQEWQQSLGQQVIMFSRNGQQNAELRLNPQELGALQISLKIEDKQAQLHFVSAHSQVRAAIEAAMPNLRTALAESGIQLGQSSVGSEGQWQQAQQQNQQNQQDFASRGQPGYGEVAADETQASTPLVTPTALQALANGTGGVDIFA</sequence>
<dbReference type="PRINTS" id="PR01007">
    <property type="entry name" value="FLGHOOKFLIK"/>
</dbReference>
<dbReference type="InterPro" id="IPR052563">
    <property type="entry name" value="FliK"/>
</dbReference>
<comment type="function">
    <text evidence="1">Controls the length of the flagellar hook.</text>
</comment>
<evidence type="ECO:0000259" key="5">
    <source>
        <dbReference type="Pfam" id="PF02120"/>
    </source>
</evidence>
<keyword evidence="6" id="KW-0282">Flagellum</keyword>
<reference evidence="6 7" key="1">
    <citation type="submission" date="2015-03" db="EMBL/GenBank/DDBJ databases">
        <authorList>
            <person name="Murphy D."/>
        </authorList>
    </citation>
    <scope>NUCLEOTIDE SEQUENCE [LARGE SCALE GENOMIC DNA]</scope>
    <source>
        <strain evidence="6 7">FCF326</strain>
    </source>
</reference>
<protein>
    <submittedName>
        <fullName evidence="6">Flagellar hook-length control protein FliK</fullName>
    </submittedName>
</protein>